<dbReference type="InterPro" id="IPR037523">
    <property type="entry name" value="VOC_core"/>
</dbReference>
<evidence type="ECO:0000313" key="2">
    <source>
        <dbReference type="EMBL" id="KFZ28797.1"/>
    </source>
</evidence>
<organism evidence="2 3">
    <name type="scientific">Pseudidiomarina atlantica</name>
    <dbReference type="NCBI Taxonomy" id="1517416"/>
    <lineage>
        <taxon>Bacteria</taxon>
        <taxon>Pseudomonadati</taxon>
        <taxon>Pseudomonadota</taxon>
        <taxon>Gammaproteobacteria</taxon>
        <taxon>Alteromonadales</taxon>
        <taxon>Idiomarinaceae</taxon>
        <taxon>Pseudidiomarina</taxon>
    </lineage>
</organism>
<sequence length="136" mass="14693">MQPRISYITLGVDDLERAVAFYRDVLGLPTEGIIGTEFEHGAVAFFKMAGGLTFALWPRASIAHDCGVTVGSRDSTALMLAHNVDSAADVDAIMAALPSEAVVKPARELFWGGYGGVFRDPDGHLWEVVYNPKHMA</sequence>
<dbReference type="SUPFAM" id="SSF54593">
    <property type="entry name" value="Glyoxalase/Bleomycin resistance protein/Dihydroxybiphenyl dioxygenase"/>
    <property type="match status" value="1"/>
</dbReference>
<dbReference type="Proteomes" id="UP000053718">
    <property type="component" value="Unassembled WGS sequence"/>
</dbReference>
<dbReference type="InterPro" id="IPR029068">
    <property type="entry name" value="Glyas_Bleomycin-R_OHBP_Dase"/>
</dbReference>
<dbReference type="InterPro" id="IPR004360">
    <property type="entry name" value="Glyas_Fos-R_dOase_dom"/>
</dbReference>
<dbReference type="eggNOG" id="COG0346">
    <property type="taxonomic scope" value="Bacteria"/>
</dbReference>
<name>A0A094INU7_9GAMM</name>
<evidence type="ECO:0000313" key="3">
    <source>
        <dbReference type="Proteomes" id="UP000053718"/>
    </source>
</evidence>
<dbReference type="OrthoDB" id="4265398at2"/>
<proteinExistence type="predicted"/>
<protein>
    <submittedName>
        <fullName evidence="2">Glyoxalase</fullName>
    </submittedName>
</protein>
<dbReference type="PANTHER" id="PTHR36503">
    <property type="entry name" value="BLR2520 PROTEIN"/>
    <property type="match status" value="1"/>
</dbReference>
<dbReference type="PANTHER" id="PTHR36503:SF1">
    <property type="entry name" value="BLR2520 PROTEIN"/>
    <property type="match status" value="1"/>
</dbReference>
<dbReference type="Pfam" id="PF00903">
    <property type="entry name" value="Glyoxalase"/>
    <property type="match status" value="1"/>
</dbReference>
<accession>A0A094INU7</accession>
<dbReference type="PROSITE" id="PS51819">
    <property type="entry name" value="VOC"/>
    <property type="match status" value="1"/>
</dbReference>
<comment type="caution">
    <text evidence="2">The sequence shown here is derived from an EMBL/GenBank/DDBJ whole genome shotgun (WGS) entry which is preliminary data.</text>
</comment>
<reference evidence="2 3" key="1">
    <citation type="submission" date="2014-06" db="EMBL/GenBank/DDBJ databases">
        <title>Draft genome sequence of Idiomarina sp. MCCC 1A10513.</title>
        <authorList>
            <person name="Du J."/>
            <person name="Lai Q."/>
            <person name="Shao Z."/>
        </authorList>
    </citation>
    <scope>NUCLEOTIDE SEQUENCE [LARGE SCALE GENOMIC DNA]</scope>
    <source>
        <strain evidence="2 3">MCCC 1A10513</strain>
    </source>
</reference>
<feature type="domain" description="VOC" evidence="1">
    <location>
        <begin position="4"/>
        <end position="131"/>
    </location>
</feature>
<dbReference type="AlphaFoldDB" id="A0A094INU7"/>
<keyword evidence="3" id="KW-1185">Reference proteome</keyword>
<gene>
    <name evidence="2" type="ORF">IDAT_06225</name>
</gene>
<dbReference type="Gene3D" id="3.10.180.10">
    <property type="entry name" value="2,3-Dihydroxybiphenyl 1,2-Dioxygenase, domain 1"/>
    <property type="match status" value="1"/>
</dbReference>
<evidence type="ECO:0000259" key="1">
    <source>
        <dbReference type="PROSITE" id="PS51819"/>
    </source>
</evidence>
<dbReference type="STRING" id="1517416.IDAT_06225"/>
<dbReference type="EMBL" id="JPIN01000006">
    <property type="protein sequence ID" value="KFZ28797.1"/>
    <property type="molecule type" value="Genomic_DNA"/>
</dbReference>